<dbReference type="InterPro" id="IPR011010">
    <property type="entry name" value="DNA_brk_join_enz"/>
</dbReference>
<dbReference type="PANTHER" id="PTHR30349">
    <property type="entry name" value="PHAGE INTEGRASE-RELATED"/>
    <property type="match status" value="1"/>
</dbReference>
<accession>A0ABS6KD76</accession>
<dbReference type="InterPro" id="IPR010998">
    <property type="entry name" value="Integrase_recombinase_N"/>
</dbReference>
<dbReference type="InterPro" id="IPR050090">
    <property type="entry name" value="Tyrosine_recombinase_XerCD"/>
</dbReference>
<reference evidence="5 6" key="1">
    <citation type="submission" date="2021-06" db="EMBL/GenBank/DDBJ databases">
        <title>Description of novel taxa of the family Lachnospiraceae.</title>
        <authorList>
            <person name="Chaplin A.V."/>
            <person name="Sokolova S.R."/>
            <person name="Pikina A.P."/>
            <person name="Korzhanova M."/>
            <person name="Belova V."/>
            <person name="Korostin D."/>
            <person name="Efimov B.A."/>
        </authorList>
    </citation>
    <scope>NUCLEOTIDE SEQUENCE [LARGE SCALE GENOMIC DNA]</scope>
    <source>
        <strain evidence="5 6">ASD4241</strain>
    </source>
</reference>
<dbReference type="EMBL" id="JAHQCX010000020">
    <property type="protein sequence ID" value="MBU9728476.1"/>
    <property type="molecule type" value="Genomic_DNA"/>
</dbReference>
<dbReference type="InterPro" id="IPR002104">
    <property type="entry name" value="Integrase_catalytic"/>
</dbReference>
<comment type="caution">
    <text evidence="5">The sequence shown here is derived from an EMBL/GenBank/DDBJ whole genome shotgun (WGS) entry which is preliminary data.</text>
</comment>
<name>A0ABS6KD76_9FIRM</name>
<evidence type="ECO:0000256" key="3">
    <source>
        <dbReference type="ARBA" id="ARBA00023172"/>
    </source>
</evidence>
<sequence>MICVKFVKKNVYFPDLVDHWFRNHSLEITAGSALNYRSKVRYLKEKFPINAKKITVFMLQDMVIELIEKNYTPNTLWVYRKILRMIFAFGCKYYYLPENPVESVVFPKPTSAEHEPFCADEIEKILLAETKDWIRDAIIIALKTGMRKGEIFALKWTDINFEKRAIYIGRTQAPDLNGGVILKKPKTKYSERTIFVDSKLIDHLYKLKELSKSEYIFSMPDGSNRDPHNMSAEFRNVCEKAGVKPRSFHTLRHTHTTILLESGISDTAIVDRLGWGSTAMLQTYGHVTPKMRVEVEKLFYDFPGL</sequence>
<evidence type="ECO:0000256" key="2">
    <source>
        <dbReference type="ARBA" id="ARBA00023125"/>
    </source>
</evidence>
<dbReference type="Proteomes" id="UP001314681">
    <property type="component" value="Unassembled WGS sequence"/>
</dbReference>
<evidence type="ECO:0000259" key="4">
    <source>
        <dbReference type="PROSITE" id="PS51898"/>
    </source>
</evidence>
<dbReference type="RefSeq" id="WP_158353103.1">
    <property type="nucleotide sequence ID" value="NZ_JAHQCX010000020.1"/>
</dbReference>
<keyword evidence="6" id="KW-1185">Reference proteome</keyword>
<organism evidence="5 6">
    <name type="scientific">Diplocloster modestus</name>
    <dbReference type="NCBI Taxonomy" id="2850322"/>
    <lineage>
        <taxon>Bacteria</taxon>
        <taxon>Bacillati</taxon>
        <taxon>Bacillota</taxon>
        <taxon>Clostridia</taxon>
        <taxon>Lachnospirales</taxon>
        <taxon>Lachnospiraceae</taxon>
        <taxon>Diplocloster</taxon>
    </lineage>
</organism>
<dbReference type="Gene3D" id="1.10.443.10">
    <property type="entry name" value="Intergrase catalytic core"/>
    <property type="match status" value="1"/>
</dbReference>
<dbReference type="SUPFAM" id="SSF56349">
    <property type="entry name" value="DNA breaking-rejoining enzymes"/>
    <property type="match status" value="1"/>
</dbReference>
<feature type="domain" description="Tyr recombinase" evidence="4">
    <location>
        <begin position="105"/>
        <end position="297"/>
    </location>
</feature>
<keyword evidence="2" id="KW-0238">DNA-binding</keyword>
<dbReference type="Gene3D" id="1.10.150.130">
    <property type="match status" value="1"/>
</dbReference>
<comment type="similarity">
    <text evidence="1">Belongs to the 'phage' integrase family.</text>
</comment>
<dbReference type="PROSITE" id="PS51898">
    <property type="entry name" value="TYR_RECOMBINASE"/>
    <property type="match status" value="1"/>
</dbReference>
<keyword evidence="3" id="KW-0233">DNA recombination</keyword>
<dbReference type="InterPro" id="IPR013762">
    <property type="entry name" value="Integrase-like_cat_sf"/>
</dbReference>
<evidence type="ECO:0000313" key="5">
    <source>
        <dbReference type="EMBL" id="MBU9728476.1"/>
    </source>
</evidence>
<dbReference type="CDD" id="cd01189">
    <property type="entry name" value="INT_ICEBs1_C_like"/>
    <property type="match status" value="1"/>
</dbReference>
<protein>
    <submittedName>
        <fullName evidence="5">Site-specific integrase</fullName>
    </submittedName>
</protein>
<proteinExistence type="inferred from homology"/>
<evidence type="ECO:0000313" key="6">
    <source>
        <dbReference type="Proteomes" id="UP001314681"/>
    </source>
</evidence>
<dbReference type="Pfam" id="PF00589">
    <property type="entry name" value="Phage_integrase"/>
    <property type="match status" value="1"/>
</dbReference>
<evidence type="ECO:0000256" key="1">
    <source>
        <dbReference type="ARBA" id="ARBA00008857"/>
    </source>
</evidence>
<gene>
    <name evidence="5" type="ORF">KTH90_20980</name>
</gene>
<dbReference type="PANTHER" id="PTHR30349:SF64">
    <property type="entry name" value="PROPHAGE INTEGRASE INTD-RELATED"/>
    <property type="match status" value="1"/>
</dbReference>